<evidence type="ECO:0000256" key="8">
    <source>
        <dbReference type="SAM" id="MobiDB-lite"/>
    </source>
</evidence>
<comment type="caution">
    <text evidence="11">The sequence shown here is derived from an EMBL/GenBank/DDBJ whole genome shotgun (WGS) entry which is preliminary data.</text>
</comment>
<dbReference type="Gene3D" id="3.40.50.1110">
    <property type="entry name" value="SGNH hydrolase"/>
    <property type="match status" value="1"/>
</dbReference>
<evidence type="ECO:0000256" key="6">
    <source>
        <dbReference type="ARBA" id="ARBA00023136"/>
    </source>
</evidence>
<organism evidence="11 12">
    <name type="scientific">Flexivirga oryzae</name>
    <dbReference type="NCBI Taxonomy" id="1794944"/>
    <lineage>
        <taxon>Bacteria</taxon>
        <taxon>Bacillati</taxon>
        <taxon>Actinomycetota</taxon>
        <taxon>Actinomycetes</taxon>
        <taxon>Micrococcales</taxon>
        <taxon>Dermacoccaceae</taxon>
        <taxon>Flexivirga</taxon>
    </lineage>
</organism>
<evidence type="ECO:0000256" key="3">
    <source>
        <dbReference type="ARBA" id="ARBA00022679"/>
    </source>
</evidence>
<protein>
    <submittedName>
        <fullName evidence="11">Peptidoglycan/LPS O-acetylase OafA/YrhL</fullName>
    </submittedName>
</protein>
<feature type="transmembrane region" description="Helical" evidence="9">
    <location>
        <begin position="265"/>
        <end position="284"/>
    </location>
</feature>
<feature type="transmembrane region" description="Helical" evidence="9">
    <location>
        <begin position="405"/>
        <end position="425"/>
    </location>
</feature>
<feature type="transmembrane region" description="Helical" evidence="9">
    <location>
        <begin position="190"/>
        <end position="213"/>
    </location>
</feature>
<feature type="region of interest" description="Disordered" evidence="8">
    <location>
        <begin position="451"/>
        <end position="533"/>
    </location>
</feature>
<evidence type="ECO:0000256" key="5">
    <source>
        <dbReference type="ARBA" id="ARBA00022989"/>
    </source>
</evidence>
<feature type="transmembrane region" description="Helical" evidence="9">
    <location>
        <begin position="96"/>
        <end position="114"/>
    </location>
</feature>
<feature type="transmembrane region" description="Helical" evidence="9">
    <location>
        <begin position="166"/>
        <end position="183"/>
    </location>
</feature>
<dbReference type="PANTHER" id="PTHR23028:SF53">
    <property type="entry name" value="ACYL_TRANSF_3 DOMAIN-CONTAINING PROTEIN"/>
    <property type="match status" value="1"/>
</dbReference>
<keyword evidence="4 9" id="KW-0812">Transmembrane</keyword>
<keyword evidence="2" id="KW-1003">Cell membrane</keyword>
<feature type="domain" description="Acyltransferase 3" evidence="10">
    <location>
        <begin position="25"/>
        <end position="370"/>
    </location>
</feature>
<evidence type="ECO:0000256" key="7">
    <source>
        <dbReference type="ARBA" id="ARBA00023315"/>
    </source>
</evidence>
<dbReference type="RefSeq" id="WP_183321423.1">
    <property type="nucleotide sequence ID" value="NZ_JACHVQ010000002.1"/>
</dbReference>
<evidence type="ECO:0000313" key="11">
    <source>
        <dbReference type="EMBL" id="MBB2893056.1"/>
    </source>
</evidence>
<accession>A0A839NBP1</accession>
<feature type="compositionally biased region" description="Low complexity" evidence="8">
    <location>
        <begin position="499"/>
        <end position="527"/>
    </location>
</feature>
<dbReference type="Proteomes" id="UP000559182">
    <property type="component" value="Unassembled WGS sequence"/>
</dbReference>
<dbReference type="GO" id="GO:0009103">
    <property type="term" value="P:lipopolysaccharide biosynthetic process"/>
    <property type="evidence" value="ECO:0007669"/>
    <property type="project" value="TreeGrafter"/>
</dbReference>
<dbReference type="InterPro" id="IPR050879">
    <property type="entry name" value="Acyltransferase_3"/>
</dbReference>
<dbReference type="PANTHER" id="PTHR23028">
    <property type="entry name" value="ACETYLTRANSFERASE"/>
    <property type="match status" value="1"/>
</dbReference>
<feature type="transmembrane region" description="Helical" evidence="9">
    <location>
        <begin position="290"/>
        <end position="311"/>
    </location>
</feature>
<dbReference type="Pfam" id="PF01757">
    <property type="entry name" value="Acyl_transf_3"/>
    <property type="match status" value="1"/>
</dbReference>
<evidence type="ECO:0000256" key="2">
    <source>
        <dbReference type="ARBA" id="ARBA00022475"/>
    </source>
</evidence>
<proteinExistence type="predicted"/>
<evidence type="ECO:0000259" key="10">
    <source>
        <dbReference type="Pfam" id="PF01757"/>
    </source>
</evidence>
<dbReference type="SUPFAM" id="SSF52266">
    <property type="entry name" value="SGNH hydrolase"/>
    <property type="match status" value="1"/>
</dbReference>
<keyword evidence="6 9" id="KW-0472">Membrane</keyword>
<sequence length="697" mass="74222">MVQTTHRMGGSVGTVRTPRPMQHFRALDGIRAVAVIGVLLYHFGVPHSSGGFLGVDLFFVLSGYLITGQLMTRWVFGPSIGVRSFGKFWGARARRLFPSLAVVLAVTTGVVAVADRVQLSVYRGDLAAAATYTSNWWYVFHHRSYFVASGRPPMLQHLWSLAVEEQFYLVWPVVVLLVTLVVRKRWARKGALLLVAVGLAVASALVMGMGSAHAQVPQLGDPSRWYFGSDSHAIGLLVGSILAIARGGDGLGGRRHTTAGRAHPWSTRVGFLALALVLVCLSQVGEYSTWLYRFGFLLFSVVTAVVIAVAVQPGPLERVLGNPMLAAIGRRSYSMYLWHWPVACMTRPGLDLAWPEWKVFLLRVGITLALTEATYQLVECPIRRHGWRAVWRRIRAVRIGRARGPALLGGLGAVLVASVCAPAGVAAPHQTSYAAGGVYVQCPTAANGTPHLPASAPPGARCAPGDTDHPATAPTATSTRAAKPTASSTSSPAPKPTHHATATATTQPTTASLSAPSAASEPAPTTHQAVPPAPQGVEQLRSLPLVVYGDSVPLGAVPELTGEFASVTNHATEGEQSWDLLPELTADAQAGRLDGAVVLLHTGDNGLISESQLRTALAALHGARRVVVATPHTPRQWEQPAVAVLRKVVPDYPNARLMDWNAAVADQSSWLWSDGIHLTPSGGQAYAHLVARAAVEK</sequence>
<dbReference type="InterPro" id="IPR036514">
    <property type="entry name" value="SGNH_hydro_sf"/>
</dbReference>
<feature type="transmembrane region" description="Helical" evidence="9">
    <location>
        <begin position="225"/>
        <end position="245"/>
    </location>
</feature>
<reference evidence="11 12" key="1">
    <citation type="submission" date="2020-08" db="EMBL/GenBank/DDBJ databases">
        <title>Sequencing the genomes of 1000 actinobacteria strains.</title>
        <authorList>
            <person name="Klenk H.-P."/>
        </authorList>
    </citation>
    <scope>NUCLEOTIDE SEQUENCE [LARGE SCALE GENOMIC DNA]</scope>
    <source>
        <strain evidence="11 12">DSM 105369</strain>
    </source>
</reference>
<keyword evidence="7" id="KW-0012">Acyltransferase</keyword>
<keyword evidence="12" id="KW-1185">Reference proteome</keyword>
<dbReference type="InterPro" id="IPR002656">
    <property type="entry name" value="Acyl_transf_3_dom"/>
</dbReference>
<evidence type="ECO:0000256" key="9">
    <source>
        <dbReference type="SAM" id="Phobius"/>
    </source>
</evidence>
<dbReference type="GO" id="GO:0016747">
    <property type="term" value="F:acyltransferase activity, transferring groups other than amino-acyl groups"/>
    <property type="evidence" value="ECO:0007669"/>
    <property type="project" value="InterPro"/>
</dbReference>
<keyword evidence="3" id="KW-0808">Transferase</keyword>
<evidence type="ECO:0000313" key="12">
    <source>
        <dbReference type="Proteomes" id="UP000559182"/>
    </source>
</evidence>
<feature type="compositionally biased region" description="Low complexity" evidence="8">
    <location>
        <begin position="470"/>
        <end position="492"/>
    </location>
</feature>
<dbReference type="EMBL" id="JACHVQ010000002">
    <property type="protein sequence ID" value="MBB2893056.1"/>
    <property type="molecule type" value="Genomic_DNA"/>
</dbReference>
<gene>
    <name evidence="11" type="ORF">FHU39_003074</name>
</gene>
<comment type="subcellular location">
    <subcellularLocation>
        <location evidence="1">Cell membrane</location>
        <topology evidence="1">Multi-pass membrane protein</topology>
    </subcellularLocation>
</comment>
<name>A0A839NBP1_9MICO</name>
<evidence type="ECO:0000256" key="1">
    <source>
        <dbReference type="ARBA" id="ARBA00004651"/>
    </source>
</evidence>
<dbReference type="AlphaFoldDB" id="A0A839NBP1"/>
<keyword evidence="5 9" id="KW-1133">Transmembrane helix</keyword>
<feature type="transmembrane region" description="Helical" evidence="9">
    <location>
        <begin position="57"/>
        <end position="76"/>
    </location>
</feature>
<evidence type="ECO:0000256" key="4">
    <source>
        <dbReference type="ARBA" id="ARBA00022692"/>
    </source>
</evidence>
<feature type="transmembrane region" description="Helical" evidence="9">
    <location>
        <begin position="26"/>
        <end position="45"/>
    </location>
</feature>
<dbReference type="GO" id="GO:0005886">
    <property type="term" value="C:plasma membrane"/>
    <property type="evidence" value="ECO:0007669"/>
    <property type="project" value="UniProtKB-SubCell"/>
</dbReference>